<dbReference type="PANTHER" id="PTHR43591">
    <property type="entry name" value="METHYLTRANSFERASE"/>
    <property type="match status" value="1"/>
</dbReference>
<accession>A0AAD7D277</accession>
<dbReference type="GO" id="GO:0032259">
    <property type="term" value="P:methylation"/>
    <property type="evidence" value="ECO:0007669"/>
    <property type="project" value="UniProtKB-KW"/>
</dbReference>
<keyword evidence="1" id="KW-0808">Transferase</keyword>
<organism evidence="1 2">
    <name type="scientific">Mycena rosella</name>
    <name type="common">Pink bonnet</name>
    <name type="synonym">Agaricus rosellus</name>
    <dbReference type="NCBI Taxonomy" id="1033263"/>
    <lineage>
        <taxon>Eukaryota</taxon>
        <taxon>Fungi</taxon>
        <taxon>Dikarya</taxon>
        <taxon>Basidiomycota</taxon>
        <taxon>Agaricomycotina</taxon>
        <taxon>Agaricomycetes</taxon>
        <taxon>Agaricomycetidae</taxon>
        <taxon>Agaricales</taxon>
        <taxon>Marasmiineae</taxon>
        <taxon>Mycenaceae</taxon>
        <taxon>Mycena</taxon>
    </lineage>
</organism>
<dbReference type="Proteomes" id="UP001221757">
    <property type="component" value="Unassembled WGS sequence"/>
</dbReference>
<dbReference type="AlphaFoldDB" id="A0AAD7D277"/>
<dbReference type="SUPFAM" id="SSF53335">
    <property type="entry name" value="S-adenosyl-L-methionine-dependent methyltransferases"/>
    <property type="match status" value="1"/>
</dbReference>
<dbReference type="EMBL" id="JARKIE010000154">
    <property type="protein sequence ID" value="KAJ7674424.1"/>
    <property type="molecule type" value="Genomic_DNA"/>
</dbReference>
<dbReference type="GO" id="GO:0008168">
    <property type="term" value="F:methyltransferase activity"/>
    <property type="evidence" value="ECO:0007669"/>
    <property type="project" value="UniProtKB-KW"/>
</dbReference>
<dbReference type="Gene3D" id="3.40.50.150">
    <property type="entry name" value="Vaccinia Virus protein VP39"/>
    <property type="match status" value="1"/>
</dbReference>
<keyword evidence="1" id="KW-0489">Methyltransferase</keyword>
<reference evidence="1" key="1">
    <citation type="submission" date="2023-03" db="EMBL/GenBank/DDBJ databases">
        <title>Massive genome expansion in bonnet fungi (Mycena s.s.) driven by repeated elements and novel gene families across ecological guilds.</title>
        <authorList>
            <consortium name="Lawrence Berkeley National Laboratory"/>
            <person name="Harder C.B."/>
            <person name="Miyauchi S."/>
            <person name="Viragh M."/>
            <person name="Kuo A."/>
            <person name="Thoen E."/>
            <person name="Andreopoulos B."/>
            <person name="Lu D."/>
            <person name="Skrede I."/>
            <person name="Drula E."/>
            <person name="Henrissat B."/>
            <person name="Morin E."/>
            <person name="Kohler A."/>
            <person name="Barry K."/>
            <person name="LaButti K."/>
            <person name="Morin E."/>
            <person name="Salamov A."/>
            <person name="Lipzen A."/>
            <person name="Mereny Z."/>
            <person name="Hegedus B."/>
            <person name="Baldrian P."/>
            <person name="Stursova M."/>
            <person name="Weitz H."/>
            <person name="Taylor A."/>
            <person name="Grigoriev I.V."/>
            <person name="Nagy L.G."/>
            <person name="Martin F."/>
            <person name="Kauserud H."/>
        </authorList>
    </citation>
    <scope>NUCLEOTIDE SEQUENCE</scope>
    <source>
        <strain evidence="1">CBHHK067</strain>
    </source>
</reference>
<evidence type="ECO:0000313" key="1">
    <source>
        <dbReference type="EMBL" id="KAJ7674424.1"/>
    </source>
</evidence>
<dbReference type="Pfam" id="PF13489">
    <property type="entry name" value="Methyltransf_23"/>
    <property type="match status" value="1"/>
</dbReference>
<sequence>MESQRYTLDSRDDFESQRLSTQHRAYSLAIGGKLHPCAFEPLLKDGGRVLDIGTGNGIWALELAQRMPGITVVGTDIVEVKPIQPVPANVKFVLHDVLTLPTTPFRDPEPFDVIHVRFLQHAVTDMAGMIRSLRPLLRTGGILLLCEASLAHFAKTSGPLTGTFVALAEKAGLDPHCGENLERDLAADAGAWTDVQRVDVNIPMGEWGPGTPCLALPYSPAGTEYTEDDTKPAGREMKAAITMMLDGALEGFRKKPTPGVSPEQAEGLFAGIKGEIATLPVEWGSTYISTRKA</sequence>
<keyword evidence="2" id="KW-1185">Reference proteome</keyword>
<name>A0AAD7D277_MYCRO</name>
<protein>
    <submittedName>
        <fullName evidence="1">S-adenosyl-L-methionine-dependent methyltransferase</fullName>
    </submittedName>
</protein>
<dbReference type="InterPro" id="IPR029063">
    <property type="entry name" value="SAM-dependent_MTases_sf"/>
</dbReference>
<dbReference type="CDD" id="cd02440">
    <property type="entry name" value="AdoMet_MTases"/>
    <property type="match status" value="1"/>
</dbReference>
<gene>
    <name evidence="1" type="ORF">B0H17DRAFT_1208009</name>
</gene>
<proteinExistence type="predicted"/>
<evidence type="ECO:0000313" key="2">
    <source>
        <dbReference type="Proteomes" id="UP001221757"/>
    </source>
</evidence>
<comment type="caution">
    <text evidence="1">The sequence shown here is derived from an EMBL/GenBank/DDBJ whole genome shotgun (WGS) entry which is preliminary data.</text>
</comment>